<dbReference type="PROSITE" id="PS50249">
    <property type="entry name" value="MPN"/>
    <property type="match status" value="1"/>
</dbReference>
<dbReference type="Pfam" id="PF03665">
    <property type="entry name" value="UPF0172"/>
    <property type="match status" value="1"/>
</dbReference>
<evidence type="ECO:0000259" key="2">
    <source>
        <dbReference type="PROSITE" id="PS50249"/>
    </source>
</evidence>
<proteinExistence type="inferred from homology"/>
<organism evidence="3 4">
    <name type="scientific">Brachionus plicatilis</name>
    <name type="common">Marine rotifer</name>
    <name type="synonym">Brachionus muelleri</name>
    <dbReference type="NCBI Taxonomy" id="10195"/>
    <lineage>
        <taxon>Eukaryota</taxon>
        <taxon>Metazoa</taxon>
        <taxon>Spiralia</taxon>
        <taxon>Gnathifera</taxon>
        <taxon>Rotifera</taxon>
        <taxon>Eurotatoria</taxon>
        <taxon>Monogononta</taxon>
        <taxon>Pseudotrocha</taxon>
        <taxon>Ploima</taxon>
        <taxon>Brachionidae</taxon>
        <taxon>Brachionus</taxon>
    </lineage>
</organism>
<protein>
    <submittedName>
        <fullName evidence="3">ER membrane complex subunit 9</fullName>
    </submittedName>
</protein>
<comment type="caution">
    <text evidence="3">The sequence shown here is derived from an EMBL/GenBank/DDBJ whole genome shotgun (WGS) entry which is preliminary data.</text>
</comment>
<dbReference type="Proteomes" id="UP000276133">
    <property type="component" value="Unassembled WGS sequence"/>
</dbReference>
<keyword evidence="4" id="KW-1185">Reference proteome</keyword>
<comment type="similarity">
    <text evidence="1">Belongs to the EMC8/EMC9 family.</text>
</comment>
<gene>
    <name evidence="3" type="ORF">BpHYR1_053552</name>
</gene>
<dbReference type="AlphaFoldDB" id="A0A3M7RR30"/>
<evidence type="ECO:0000256" key="1">
    <source>
        <dbReference type="ARBA" id="ARBA00007461"/>
    </source>
</evidence>
<evidence type="ECO:0000313" key="4">
    <source>
        <dbReference type="Proteomes" id="UP000276133"/>
    </source>
</evidence>
<dbReference type="CDD" id="cd08060">
    <property type="entry name" value="MPN_UPF0172"/>
    <property type="match status" value="1"/>
</dbReference>
<dbReference type="InterPro" id="IPR037518">
    <property type="entry name" value="MPN"/>
</dbReference>
<sequence>MKEISISKLAYSKLFLHVAKYPQLSCNGLLLSKPSKNQSVQFVDCVPLFHSSFTLAPSFEIALSQIDSYCRQNGVEIAGFYHAFDNNNQTEPNLICYKLAEKLKENGDVSLCFMVDNSKINPSNRVPCFNVYNFGDDQKLKQISANVKLEDGTYQTCERLLEENKSSLISDFDNHLDDIKKDWRNMNLNENISAVESLSAK</sequence>
<dbReference type="EMBL" id="REGN01002812">
    <property type="protein sequence ID" value="RNA26001.1"/>
    <property type="molecule type" value="Genomic_DNA"/>
</dbReference>
<dbReference type="OrthoDB" id="194468at2759"/>
<dbReference type="GO" id="GO:0072546">
    <property type="term" value="C:EMC complex"/>
    <property type="evidence" value="ECO:0007669"/>
    <property type="project" value="InterPro"/>
</dbReference>
<evidence type="ECO:0000313" key="3">
    <source>
        <dbReference type="EMBL" id="RNA26001.1"/>
    </source>
</evidence>
<dbReference type="STRING" id="10195.A0A3M7RR30"/>
<reference evidence="3 4" key="1">
    <citation type="journal article" date="2018" name="Sci. Rep.">
        <title>Genomic signatures of local adaptation to the degree of environmental predictability in rotifers.</title>
        <authorList>
            <person name="Franch-Gras L."/>
            <person name="Hahn C."/>
            <person name="Garcia-Roger E.M."/>
            <person name="Carmona M.J."/>
            <person name="Serra M."/>
            <person name="Gomez A."/>
        </authorList>
    </citation>
    <scope>NUCLEOTIDE SEQUENCE [LARGE SCALE GENOMIC DNA]</scope>
    <source>
        <strain evidence="3">HYR1</strain>
    </source>
</reference>
<dbReference type="InterPro" id="IPR005366">
    <property type="entry name" value="EMC8/9"/>
</dbReference>
<dbReference type="PANTHER" id="PTHR12941">
    <property type="entry name" value="ER MEMBRANE PROTEIN COMPLEX"/>
    <property type="match status" value="1"/>
</dbReference>
<accession>A0A3M7RR30</accession>
<name>A0A3M7RR30_BRAPC</name>
<feature type="domain" description="MPN" evidence="2">
    <location>
        <begin position="4"/>
        <end position="135"/>
    </location>
</feature>
<dbReference type="PANTHER" id="PTHR12941:SF10">
    <property type="entry name" value="ER MEMBRANE PROTEIN COMPLEX SUBUNIT 8_9 HOMOLOG"/>
    <property type="match status" value="1"/>
</dbReference>